<reference evidence="1 2" key="1">
    <citation type="journal article" date="2019" name="Extremophiles">
        <title>Biogeography of thermophiles and predominance of Thermus scotoductus in domestic water heaters.</title>
        <authorList>
            <person name="Wilpiszeski R.L."/>
            <person name="Zhang Z."/>
            <person name="House C.H."/>
        </authorList>
    </citation>
    <scope>NUCLEOTIDE SEQUENCE [LARGE SCALE GENOMIC DNA]</scope>
    <source>
        <strain evidence="1 2">24_S24</strain>
    </source>
</reference>
<protein>
    <submittedName>
        <fullName evidence="1">Uncharacterized protein</fullName>
    </submittedName>
</protein>
<comment type="caution">
    <text evidence="1">The sequence shown here is derived from an EMBL/GenBank/DDBJ whole genome shotgun (WGS) entry which is preliminary data.</text>
</comment>
<evidence type="ECO:0000313" key="2">
    <source>
        <dbReference type="Proteomes" id="UP000288051"/>
    </source>
</evidence>
<dbReference type="Proteomes" id="UP000288051">
    <property type="component" value="Unassembled WGS sequence"/>
</dbReference>
<evidence type="ECO:0000313" key="1">
    <source>
        <dbReference type="EMBL" id="RTH37505.1"/>
    </source>
</evidence>
<dbReference type="AlphaFoldDB" id="A0A430SFA8"/>
<proteinExistence type="predicted"/>
<name>A0A430SFA8_THESC</name>
<dbReference type="RefSeq" id="WP_126209007.1">
    <property type="nucleotide sequence ID" value="NZ_PELZ01000169.1"/>
</dbReference>
<dbReference type="EMBL" id="PELZ01000169">
    <property type="protein sequence ID" value="RTH37505.1"/>
    <property type="molecule type" value="Genomic_DNA"/>
</dbReference>
<organism evidence="1 2">
    <name type="scientific">Thermus scotoductus</name>
    <dbReference type="NCBI Taxonomy" id="37636"/>
    <lineage>
        <taxon>Bacteria</taxon>
        <taxon>Thermotogati</taxon>
        <taxon>Deinococcota</taxon>
        <taxon>Deinococci</taxon>
        <taxon>Thermales</taxon>
        <taxon>Thermaceae</taxon>
        <taxon>Thermus</taxon>
    </lineage>
</organism>
<gene>
    <name evidence="1" type="ORF">CSW37_06145</name>
</gene>
<sequence>MKRWELPYGTLEHRGEEDFLFVPREPAWIPIYGIREVNWTAWTYVYLDRPISLRVGVKAGDDLAPRKEGEHLLKSLVEALLAQTPRGYAKVDLDPKLPVHQVVREDIVFAYGEAFLRVYYPGGRIHIATFGKVFGGDPVTSLAKFFEFPPGVLRSLFETSLPGYLLGTFLNQINTVHEASWKADLLYRSYRSLFDESRPKFSPWLGEETLKGIEKEFLAWDLSKL</sequence>
<accession>A0A430SFA8</accession>